<dbReference type="EMBL" id="JASBWT010000003">
    <property type="protein sequence ID" value="KAJ9106150.1"/>
    <property type="molecule type" value="Genomic_DNA"/>
</dbReference>
<sequence length="953" mass="104821">MERTHDIRTGSAYSSTPRTPISHIKRGGADNGIQQSDLLRLLEDLGTDSPIKPMEDYGLPSSIRPSSLAQYDGAAARAPTFSRDGQLKPGSSPMERRASDSMIAPQSNHGTADARERETPSPSYSYARQPSRQRRGPTPPSGSSLSSIKSSYSAISQRSVDTYGLTDSATLNSLSSIAITPELTTEDGGNISAPLQMGRHESTANDEYEELSLTNRKRVEQSRTAVLDSRRDPLSQDYGAGPTSSESSNAQDSYKTPALRRRVMDATVQGSTGGKRFAMKAQRPVRDASGCVVSDSPPSSEEVQFRETAESRSAGESSSSRLMSLDSSHTKTSPRQRIHAIPSTIPEDSVEEGTGTEVGHSSLPRFDSNAQTTVTNNTVRGHGHSSSSSPSNTATLPQAVRHVAADRRSAPSPPAQPASTMVPDALNKENRDPYNALQDGLPQLPATDSKTWIQDRPTAGQSYLPSLRARVTNPTSKHLSMSELASEDVQISLPEDRDLISEAHRASAYQQYNQPPPNSELPLITPTIARSMDAMDHQIPVEQQQPIPPFVAYNTYQQAMTPMANGYSQMQMQQPPPTVSQLPAGRKAFTVNNKEYERLGILGRGGSSKVYSVLCPTKRTVMALKRVALERCDQETITNYMNEVALLNRLRGHDRIIQLMECQVIRSGSGRPKTLQMLMECGETDFSSLLDEQRGKPLNMNFVALYWQQMLEAVQAVHEQKVVHSDLKPANFVLVKGRLKIIDFGIAKAIANDTVNIQRDVQIGTVNYMSPEAVHKMKGQSVYKLSYPSDVWSLGCILYQMIYGNPPFHGIAGGAMIKMQVIGSGQHVIDFPERVTSKITDPQEGRVVNTQQISIPYSARHTMRSCLSYRKEDRLAIPELLGHNFLKSGQDSVPELSDDQILMTQSQMRRLVDHVLRESQAGNDVGTWRQEVTSLMFTELRSQYETAFGRRSG</sequence>
<comment type="caution">
    <text evidence="1">The sequence shown here is derived from an EMBL/GenBank/DDBJ whole genome shotgun (WGS) entry which is preliminary data.</text>
</comment>
<organism evidence="1 2">
    <name type="scientific">Naganishia friedmannii</name>
    <dbReference type="NCBI Taxonomy" id="89922"/>
    <lineage>
        <taxon>Eukaryota</taxon>
        <taxon>Fungi</taxon>
        <taxon>Dikarya</taxon>
        <taxon>Basidiomycota</taxon>
        <taxon>Agaricomycotina</taxon>
        <taxon>Tremellomycetes</taxon>
        <taxon>Filobasidiales</taxon>
        <taxon>Filobasidiaceae</taxon>
        <taxon>Naganishia</taxon>
    </lineage>
</organism>
<reference evidence="1" key="1">
    <citation type="submission" date="2023-04" db="EMBL/GenBank/DDBJ databases">
        <title>Draft Genome sequencing of Naganishia species isolated from polar environments using Oxford Nanopore Technology.</title>
        <authorList>
            <person name="Leo P."/>
            <person name="Venkateswaran K."/>
        </authorList>
    </citation>
    <scope>NUCLEOTIDE SEQUENCE</scope>
    <source>
        <strain evidence="1">MNA-CCFEE 5423</strain>
    </source>
</reference>
<proteinExistence type="predicted"/>
<evidence type="ECO:0000313" key="1">
    <source>
        <dbReference type="EMBL" id="KAJ9106150.1"/>
    </source>
</evidence>
<dbReference type="Proteomes" id="UP001227268">
    <property type="component" value="Unassembled WGS sequence"/>
</dbReference>
<keyword evidence="2" id="KW-1185">Reference proteome</keyword>
<evidence type="ECO:0000313" key="2">
    <source>
        <dbReference type="Proteomes" id="UP001227268"/>
    </source>
</evidence>
<name>A0ACC2W343_9TREE</name>
<accession>A0ACC2W343</accession>
<gene>
    <name evidence="1" type="ORF">QFC21_001293</name>
</gene>
<protein>
    <submittedName>
        <fullName evidence="1">Uncharacterized protein</fullName>
    </submittedName>
</protein>